<evidence type="ECO:0000313" key="3">
    <source>
        <dbReference type="Proteomes" id="UP000006180"/>
    </source>
</evidence>
<gene>
    <name evidence="2" type="ORF">USDA257_p03050</name>
</gene>
<feature type="domain" description="DUF4158" evidence="1">
    <location>
        <begin position="34"/>
        <end position="171"/>
    </location>
</feature>
<name>I3XGL4_SINF2</name>
<evidence type="ECO:0000313" key="2">
    <source>
        <dbReference type="EMBL" id="AFL55020.1"/>
    </source>
</evidence>
<organism evidence="2">
    <name type="scientific">Sinorhizobium fredii (strain USDA 257)</name>
    <dbReference type="NCBI Taxonomy" id="1185652"/>
    <lineage>
        <taxon>Bacteria</taxon>
        <taxon>Pseudomonadati</taxon>
        <taxon>Pseudomonadota</taxon>
        <taxon>Alphaproteobacteria</taxon>
        <taxon>Hyphomicrobiales</taxon>
        <taxon>Rhizobiaceae</taxon>
        <taxon>Sinorhizobium/Ensifer group</taxon>
        <taxon>Sinorhizobium</taxon>
    </lineage>
</organism>
<keyword evidence="2" id="KW-0614">Plasmid</keyword>
<reference evidence="2" key="1">
    <citation type="journal article" date="2012" name="J. Bacteriol.">
        <title>Complete genome sequence of the broad-host-range strain Sinorhizobium fredii USDA257.</title>
        <authorList>
            <person name="Schuldes J."/>
            <person name="Rodriguez Orbegoso M."/>
            <person name="Schmeisser C."/>
            <person name="Krishnan H.B."/>
            <person name="Daniel R."/>
            <person name="Streit W.R."/>
        </authorList>
    </citation>
    <scope>NUCLEOTIDE SEQUENCE [LARGE SCALE GENOMIC DNA]</scope>
    <source>
        <strain evidence="2">USDA 257</strain>
        <plasmid evidence="2">pUSDA257</plasmid>
    </source>
</reference>
<dbReference type="AlphaFoldDB" id="I3XGL4"/>
<dbReference type="HOGENOM" id="CLU_1481064_0_0_5"/>
<dbReference type="EMBL" id="CP003565">
    <property type="protein sequence ID" value="AFL55020.1"/>
    <property type="molecule type" value="Genomic_DNA"/>
</dbReference>
<dbReference type="Pfam" id="PF13700">
    <property type="entry name" value="DUF4158"/>
    <property type="match status" value="1"/>
</dbReference>
<dbReference type="InterPro" id="IPR025296">
    <property type="entry name" value="DUF4158"/>
</dbReference>
<accession>I3XGL4</accession>
<evidence type="ECO:0000259" key="1">
    <source>
        <dbReference type="Pfam" id="PF13700"/>
    </source>
</evidence>
<sequence length="182" mass="21116">MLMPPQSNWQDNRFRHSSRPHSRSCKVLHLTCATGLFDIPADEDSLIRHYSLSPADRLEIKLRRRNQLGFAVQLCLVGYPGRALLPNIYRRRSQAIAFYPRREETRRDHIAHLLRYLKVEAQPTWTARYAAGSHRDSFNDRPGSTIAKTISATYRVRRALLPMATVIERMGRRGPRHCPASW</sequence>
<geneLocation type="plasmid" evidence="3">
    <name>pUSDA257 fragment 2</name>
</geneLocation>
<protein>
    <submittedName>
        <fullName evidence="2">Putative transposase protein</fullName>
    </submittedName>
</protein>
<proteinExistence type="predicted"/>
<dbReference type="RefSeq" id="WP_014857582.1">
    <property type="nucleotide sequence ID" value="NT_187151.1"/>
</dbReference>